<dbReference type="EMBL" id="JBHLXH010000002">
    <property type="protein sequence ID" value="MFC0223973.1"/>
    <property type="molecule type" value="Genomic_DNA"/>
</dbReference>
<evidence type="ECO:0000313" key="2">
    <source>
        <dbReference type="EMBL" id="MFC0223973.1"/>
    </source>
</evidence>
<feature type="signal peptide" evidence="1">
    <location>
        <begin position="1"/>
        <end position="29"/>
    </location>
</feature>
<protein>
    <recommendedName>
        <fullName evidence="4">Serine/threonine protein kinase</fullName>
    </recommendedName>
</protein>
<comment type="caution">
    <text evidence="2">The sequence shown here is derived from an EMBL/GenBank/DDBJ whole genome shotgun (WGS) entry which is preliminary data.</text>
</comment>
<proteinExistence type="predicted"/>
<keyword evidence="1" id="KW-0732">Signal</keyword>
<evidence type="ECO:0008006" key="4">
    <source>
        <dbReference type="Google" id="ProtNLM"/>
    </source>
</evidence>
<name>A0ABV6E502_9ACTN</name>
<evidence type="ECO:0000313" key="3">
    <source>
        <dbReference type="Proteomes" id="UP001589698"/>
    </source>
</evidence>
<accession>A0ABV6E502</accession>
<feature type="chain" id="PRO_5045101122" description="Serine/threonine protein kinase" evidence="1">
    <location>
        <begin position="30"/>
        <end position="143"/>
    </location>
</feature>
<dbReference type="RefSeq" id="WP_378519765.1">
    <property type="nucleotide sequence ID" value="NZ_CBCSDI010000046.1"/>
</dbReference>
<keyword evidence="3" id="KW-1185">Reference proteome</keyword>
<sequence>MPSLLVTAALTASALLPLPPLLPATPDPAAQPPAQASVSAAVDAPDGRLRRGCRDYALTYAVTVPDGDWSLDLSTRDRRGKGVSAQSLLGPNDAESGVLPFRLCRRATVPGLFTVTGVLTWYDGDQQTTASVGDTFRLRRPRR</sequence>
<organism evidence="2 3">
    <name type="scientific">Nocardioides zeicaulis</name>
    <dbReference type="NCBI Taxonomy" id="1776857"/>
    <lineage>
        <taxon>Bacteria</taxon>
        <taxon>Bacillati</taxon>
        <taxon>Actinomycetota</taxon>
        <taxon>Actinomycetes</taxon>
        <taxon>Propionibacteriales</taxon>
        <taxon>Nocardioidaceae</taxon>
        <taxon>Nocardioides</taxon>
    </lineage>
</organism>
<gene>
    <name evidence="2" type="ORF">ACFFJG_15915</name>
</gene>
<reference evidence="2 3" key="1">
    <citation type="submission" date="2024-09" db="EMBL/GenBank/DDBJ databases">
        <authorList>
            <person name="Sun Q."/>
            <person name="Mori K."/>
        </authorList>
    </citation>
    <scope>NUCLEOTIDE SEQUENCE [LARGE SCALE GENOMIC DNA]</scope>
    <source>
        <strain evidence="2 3">CCM 8654</strain>
    </source>
</reference>
<evidence type="ECO:0000256" key="1">
    <source>
        <dbReference type="SAM" id="SignalP"/>
    </source>
</evidence>
<dbReference type="Proteomes" id="UP001589698">
    <property type="component" value="Unassembled WGS sequence"/>
</dbReference>